<gene>
    <name evidence="1" type="ORF">CS006_07855</name>
</gene>
<protein>
    <submittedName>
        <fullName evidence="1">Uncharacterized protein</fullName>
    </submittedName>
</protein>
<evidence type="ECO:0000313" key="1">
    <source>
        <dbReference type="EMBL" id="PJM73129.1"/>
    </source>
</evidence>
<dbReference type="EMBL" id="PEBI01000003">
    <property type="protein sequence ID" value="PJM73129.1"/>
    <property type="molecule type" value="Genomic_DNA"/>
</dbReference>
<dbReference type="AlphaFoldDB" id="A0A2M9H8J9"/>
<accession>A0A2M9H8J9</accession>
<sequence length="76" mass="8577">MDILAELAYIGHNTAAVNHLLSNIDDDTLAEVYGHLNTPESSFYRNVAGVEMMRRGLPIDDDADEFFIHRRDDGEL</sequence>
<evidence type="ECO:0000313" key="2">
    <source>
        <dbReference type="Proteomes" id="UP000229095"/>
    </source>
</evidence>
<proteinExistence type="predicted"/>
<organism evidence="1 2">
    <name type="scientific">Bifidobacterium primatium</name>
    <dbReference type="NCBI Taxonomy" id="2045438"/>
    <lineage>
        <taxon>Bacteria</taxon>
        <taxon>Bacillati</taxon>
        <taxon>Actinomycetota</taxon>
        <taxon>Actinomycetes</taxon>
        <taxon>Bifidobacteriales</taxon>
        <taxon>Bifidobacteriaceae</taxon>
        <taxon>Bifidobacterium</taxon>
    </lineage>
</organism>
<name>A0A2M9H8J9_9BIFI</name>
<dbReference type="Proteomes" id="UP000229095">
    <property type="component" value="Unassembled WGS sequence"/>
</dbReference>
<reference evidence="1 2" key="1">
    <citation type="submission" date="2017-10" db="EMBL/GenBank/DDBJ databases">
        <title>Draft genome sequences of strains TRE 1, TRE 9, TRE H and TRI 7, isolated from tamarins, belonging to four potential novel Bifidobacterium species.</title>
        <authorList>
            <person name="Mattarelli P."/>
            <person name="Modesto M."/>
            <person name="Puglisi E."/>
            <person name="Morelli L."/>
            <person name="Spezio C."/>
            <person name="Bonetti A."/>
            <person name="Sandri C."/>
        </authorList>
    </citation>
    <scope>NUCLEOTIDE SEQUENCE [LARGE SCALE GENOMIC DNA]</scope>
    <source>
        <strain evidence="2">TRE1</strain>
    </source>
</reference>
<comment type="caution">
    <text evidence="1">The sequence shown here is derived from an EMBL/GenBank/DDBJ whole genome shotgun (WGS) entry which is preliminary data.</text>
</comment>
<keyword evidence="2" id="KW-1185">Reference proteome</keyword>